<evidence type="ECO:0008006" key="4">
    <source>
        <dbReference type="Google" id="ProtNLM"/>
    </source>
</evidence>
<feature type="transmembrane region" description="Helical" evidence="1">
    <location>
        <begin position="21"/>
        <end position="45"/>
    </location>
</feature>
<keyword evidence="1" id="KW-0472">Membrane</keyword>
<evidence type="ECO:0000313" key="3">
    <source>
        <dbReference type="Proteomes" id="UP000320239"/>
    </source>
</evidence>
<evidence type="ECO:0000313" key="2">
    <source>
        <dbReference type="EMBL" id="TWG24192.1"/>
    </source>
</evidence>
<organism evidence="2 3">
    <name type="scientific">Actinoplanes teichomyceticus</name>
    <dbReference type="NCBI Taxonomy" id="1867"/>
    <lineage>
        <taxon>Bacteria</taxon>
        <taxon>Bacillati</taxon>
        <taxon>Actinomycetota</taxon>
        <taxon>Actinomycetes</taxon>
        <taxon>Micromonosporales</taxon>
        <taxon>Micromonosporaceae</taxon>
        <taxon>Actinoplanes</taxon>
    </lineage>
</organism>
<comment type="caution">
    <text evidence="2">The sequence shown here is derived from an EMBL/GenBank/DDBJ whole genome shotgun (WGS) entry which is preliminary data.</text>
</comment>
<gene>
    <name evidence="2" type="ORF">FHX34_102745</name>
</gene>
<protein>
    <recommendedName>
        <fullName evidence="4">Pilus assembly protein Flp/PilA</fullName>
    </recommendedName>
</protein>
<keyword evidence="1" id="KW-0812">Transmembrane</keyword>
<dbReference type="Proteomes" id="UP000320239">
    <property type="component" value="Unassembled WGS sequence"/>
</dbReference>
<evidence type="ECO:0000256" key="1">
    <source>
        <dbReference type="SAM" id="Phobius"/>
    </source>
</evidence>
<keyword evidence="3" id="KW-1185">Reference proteome</keyword>
<dbReference type="EMBL" id="VIWY01000002">
    <property type="protein sequence ID" value="TWG24192.1"/>
    <property type="molecule type" value="Genomic_DNA"/>
</dbReference>
<reference evidence="2 3" key="1">
    <citation type="submission" date="2019-06" db="EMBL/GenBank/DDBJ databases">
        <title>Sequencing the genomes of 1000 actinobacteria strains.</title>
        <authorList>
            <person name="Klenk H.-P."/>
        </authorList>
    </citation>
    <scope>NUCLEOTIDE SEQUENCE [LARGE SCALE GENOMIC DNA]</scope>
    <source>
        <strain evidence="2 3">DSM 43866</strain>
    </source>
</reference>
<proteinExistence type="predicted"/>
<keyword evidence="1" id="KW-1133">Transmembrane helix</keyword>
<dbReference type="AlphaFoldDB" id="A0A561WK01"/>
<accession>A0A561WK01</accession>
<dbReference type="RefSeq" id="WP_122977349.1">
    <property type="nucleotide sequence ID" value="NZ_BOMX01000077.1"/>
</dbReference>
<name>A0A561WK01_ACTTI</name>
<sequence length="63" mass="6565">MDRLQMIVARLHARRPGADQGATVVEYCLLAALVLGLCLAAVSLLGGHAVPVLSGLADRIAAW</sequence>